<dbReference type="CDD" id="cd08276">
    <property type="entry name" value="MDR7"/>
    <property type="match status" value="1"/>
</dbReference>
<dbReference type="PANTHER" id="PTHR45033:SF2">
    <property type="entry name" value="ZINC-TYPE ALCOHOL DEHYDROGENASE-LIKE PROTEIN C1773.06C"/>
    <property type="match status" value="1"/>
</dbReference>
<dbReference type="InterPro" id="IPR036291">
    <property type="entry name" value="NAD(P)-bd_dom_sf"/>
</dbReference>
<dbReference type="EMBL" id="CP117450">
    <property type="protein sequence ID" value="WLH05063.1"/>
    <property type="molecule type" value="Genomic_DNA"/>
</dbReference>
<dbReference type="Gene3D" id="3.40.50.720">
    <property type="entry name" value="NAD(P)-binding Rossmann-like Domain"/>
    <property type="match status" value="1"/>
</dbReference>
<dbReference type="InterPro" id="IPR013149">
    <property type="entry name" value="ADH-like_C"/>
</dbReference>
<gene>
    <name evidence="2" type="ORF">PSH67_19730</name>
</gene>
<dbReference type="InterPro" id="IPR011032">
    <property type="entry name" value="GroES-like_sf"/>
</dbReference>
<accession>A0ABY9FP23</accession>
<sequence>MRSYVIDHYGGIDGLRLRTTDAPNPPAAGQVLVRMRAAALNFRELLILAGHYQPLCKPDLVPCSDGAGEVVAVGEGVQRVVPGDRVALTFHPHWIAGEQPPGLAILGRGGSVDGTLSEYACVSQDELVVVPRHLSFERASTLPCAALTAWSALCAHGTLLPGQRVLVQGSGGVSVFALQLAKLFGAEVIALSSSAEKLACLQQLGADHLIDYRAHPNWHEQVLACTDGQGVDVTVEVGGGDTVERSVQATRVGGRISMVGLLTGSPGLSEGFFYRGLNIHTIRVGHREQFEQMNRAIALHRLQPVIDRVFDFEQAPEAFLHLQQRKHVGKVVIRIG</sequence>
<reference evidence="2 3" key="1">
    <citation type="submission" date="2023-02" db="EMBL/GenBank/DDBJ databases">
        <title>Evolution of Hrp T3SS in non-pathogenic Pseudomonas fluorescens.</title>
        <authorList>
            <person name="Liao K."/>
            <person name="Wei H."/>
            <person name="Gu Y."/>
        </authorList>
    </citation>
    <scope>NUCLEOTIDE SEQUENCE [LARGE SCALE GENOMIC DNA]</scope>
    <source>
        <strain evidence="2 3">FP2043</strain>
    </source>
</reference>
<evidence type="ECO:0000313" key="3">
    <source>
        <dbReference type="Proteomes" id="UP001236748"/>
    </source>
</evidence>
<dbReference type="SUPFAM" id="SSF51735">
    <property type="entry name" value="NAD(P)-binding Rossmann-fold domains"/>
    <property type="match status" value="1"/>
</dbReference>
<proteinExistence type="predicted"/>
<name>A0ABY9FP23_9PSED</name>
<dbReference type="SUPFAM" id="SSF50129">
    <property type="entry name" value="GroES-like"/>
    <property type="match status" value="1"/>
</dbReference>
<dbReference type="InterPro" id="IPR020843">
    <property type="entry name" value="ER"/>
</dbReference>
<dbReference type="RefSeq" id="WP_047542210.1">
    <property type="nucleotide sequence ID" value="NZ_CP117450.1"/>
</dbReference>
<keyword evidence="3" id="KW-1185">Reference proteome</keyword>
<dbReference type="InterPro" id="IPR052711">
    <property type="entry name" value="Zinc_ADH-like"/>
</dbReference>
<feature type="domain" description="Enoyl reductase (ER)" evidence="1">
    <location>
        <begin position="10"/>
        <end position="333"/>
    </location>
</feature>
<dbReference type="Proteomes" id="UP001236748">
    <property type="component" value="Chromosome"/>
</dbReference>
<dbReference type="Pfam" id="PF00107">
    <property type="entry name" value="ADH_zinc_N"/>
    <property type="match status" value="1"/>
</dbReference>
<evidence type="ECO:0000313" key="2">
    <source>
        <dbReference type="EMBL" id="WLH05063.1"/>
    </source>
</evidence>
<dbReference type="Pfam" id="PF08240">
    <property type="entry name" value="ADH_N"/>
    <property type="match status" value="1"/>
</dbReference>
<protein>
    <submittedName>
        <fullName evidence="2">NAD(P)-dependent alcohol dehydrogenase</fullName>
    </submittedName>
</protein>
<organism evidence="2 3">
    <name type="scientific">Pseudomonas lurida</name>
    <dbReference type="NCBI Taxonomy" id="244566"/>
    <lineage>
        <taxon>Bacteria</taxon>
        <taxon>Pseudomonadati</taxon>
        <taxon>Pseudomonadota</taxon>
        <taxon>Gammaproteobacteria</taxon>
        <taxon>Pseudomonadales</taxon>
        <taxon>Pseudomonadaceae</taxon>
        <taxon>Pseudomonas</taxon>
    </lineage>
</organism>
<dbReference type="Gene3D" id="3.90.180.10">
    <property type="entry name" value="Medium-chain alcohol dehydrogenases, catalytic domain"/>
    <property type="match status" value="1"/>
</dbReference>
<dbReference type="PANTHER" id="PTHR45033">
    <property type="match status" value="1"/>
</dbReference>
<evidence type="ECO:0000259" key="1">
    <source>
        <dbReference type="SMART" id="SM00829"/>
    </source>
</evidence>
<dbReference type="InterPro" id="IPR013154">
    <property type="entry name" value="ADH-like_N"/>
</dbReference>
<dbReference type="SMART" id="SM00829">
    <property type="entry name" value="PKS_ER"/>
    <property type="match status" value="1"/>
</dbReference>